<organism evidence="4 5">
    <name type="scientific">Fructilactobacillus hinvesii</name>
    <dbReference type="NCBI Taxonomy" id="2940300"/>
    <lineage>
        <taxon>Bacteria</taxon>
        <taxon>Bacillati</taxon>
        <taxon>Bacillota</taxon>
        <taxon>Bacilli</taxon>
        <taxon>Lactobacillales</taxon>
        <taxon>Lactobacillaceae</taxon>
        <taxon>Fructilactobacillus</taxon>
    </lineage>
</organism>
<dbReference type="PANTHER" id="PTHR46558">
    <property type="entry name" value="TRACRIPTIONAL REGULATORY PROTEIN-RELATED-RELATED"/>
    <property type="match status" value="1"/>
</dbReference>
<dbReference type="Pfam" id="PF01381">
    <property type="entry name" value="HTH_3"/>
    <property type="match status" value="1"/>
</dbReference>
<dbReference type="EMBL" id="CP097118">
    <property type="protein sequence ID" value="USS87729.1"/>
    <property type="molecule type" value="Genomic_DNA"/>
</dbReference>
<keyword evidence="1" id="KW-0238">DNA-binding</keyword>
<dbReference type="Proteomes" id="UP001057025">
    <property type="component" value="Chromosome"/>
</dbReference>
<evidence type="ECO:0000313" key="5">
    <source>
        <dbReference type="Proteomes" id="UP001057025"/>
    </source>
</evidence>
<reference evidence="4" key="1">
    <citation type="submission" date="2022-05" db="EMBL/GenBank/DDBJ databases">
        <authorList>
            <person name="Oliphant S.A."/>
            <person name="Watson-Haigh N.S."/>
            <person name="Sumby K.M."/>
            <person name="Gardner J.M."/>
            <person name="Jiranek V."/>
        </authorList>
    </citation>
    <scope>NUCLEOTIDE SEQUENCE</scope>
    <source>
        <strain evidence="4">KI11_C11</strain>
    </source>
</reference>
<evidence type="ECO:0000259" key="3">
    <source>
        <dbReference type="PROSITE" id="PS50943"/>
    </source>
</evidence>
<accession>A0ABY5BRH8</accession>
<evidence type="ECO:0000256" key="2">
    <source>
        <dbReference type="SAM" id="Coils"/>
    </source>
</evidence>
<sequence length="209" mass="23758">MFKIAKDKNQKLEIGKRIKAIRISLGLDQPQFAEKVEPIAKPSNVSRWENGINTPNAKRLKSIAKLGNVSVDYLLNGKSKNKLSKDNMGEALNEIKAIHLSKNDKLKEALDIVFTEENVERYTDDQSTIVFSFLKFLTTSFSLEKKDDFNDLYAINTNFSILIDEFTEMLENKKKDETAKISKEQAAELSDTVENLENSIDNFNSSLDE</sequence>
<gene>
    <name evidence="4" type="ORF">M3M39_06380</name>
</gene>
<feature type="coiled-coil region" evidence="2">
    <location>
        <begin position="179"/>
        <end position="206"/>
    </location>
</feature>
<dbReference type="SMART" id="SM00530">
    <property type="entry name" value="HTH_XRE"/>
    <property type="match status" value="1"/>
</dbReference>
<dbReference type="RefSeq" id="WP_252797019.1">
    <property type="nucleotide sequence ID" value="NZ_CP097118.1"/>
</dbReference>
<protein>
    <submittedName>
        <fullName evidence="4">Helix-turn-helix domain-containing protein</fullName>
    </submittedName>
</protein>
<dbReference type="PANTHER" id="PTHR46558:SF13">
    <property type="entry name" value="HTH-TYPE TRANSCRIPTIONAL REGULATOR IMMR"/>
    <property type="match status" value="1"/>
</dbReference>
<keyword evidence="5" id="KW-1185">Reference proteome</keyword>
<evidence type="ECO:0000313" key="4">
    <source>
        <dbReference type="EMBL" id="USS87729.1"/>
    </source>
</evidence>
<dbReference type="CDD" id="cd00093">
    <property type="entry name" value="HTH_XRE"/>
    <property type="match status" value="1"/>
</dbReference>
<feature type="domain" description="HTH cro/C1-type" evidence="3">
    <location>
        <begin position="18"/>
        <end position="74"/>
    </location>
</feature>
<proteinExistence type="predicted"/>
<dbReference type="SUPFAM" id="SSF47413">
    <property type="entry name" value="lambda repressor-like DNA-binding domains"/>
    <property type="match status" value="1"/>
</dbReference>
<evidence type="ECO:0000256" key="1">
    <source>
        <dbReference type="ARBA" id="ARBA00023125"/>
    </source>
</evidence>
<dbReference type="InterPro" id="IPR001387">
    <property type="entry name" value="Cro/C1-type_HTH"/>
</dbReference>
<dbReference type="PROSITE" id="PS50943">
    <property type="entry name" value="HTH_CROC1"/>
    <property type="match status" value="1"/>
</dbReference>
<dbReference type="Gene3D" id="1.10.260.40">
    <property type="entry name" value="lambda repressor-like DNA-binding domains"/>
    <property type="match status" value="1"/>
</dbReference>
<name>A0ABY5BRH8_9LACO</name>
<dbReference type="InterPro" id="IPR010982">
    <property type="entry name" value="Lambda_DNA-bd_dom_sf"/>
</dbReference>
<keyword evidence="2" id="KW-0175">Coiled coil</keyword>